<evidence type="ECO:0000256" key="1">
    <source>
        <dbReference type="ARBA" id="ARBA00009861"/>
    </source>
</evidence>
<keyword evidence="5" id="KW-1185">Reference proteome</keyword>
<comment type="caution">
    <text evidence="4">The sequence shown here is derived from an EMBL/GenBank/DDBJ whole genome shotgun (WGS) entry which is preliminary data.</text>
</comment>
<dbReference type="Proteomes" id="UP001153555">
    <property type="component" value="Unassembled WGS sequence"/>
</dbReference>
<keyword evidence="3" id="KW-0012">Acyltransferase</keyword>
<dbReference type="PANTHER" id="PTHR31623">
    <property type="entry name" value="F21J9.9"/>
    <property type="match status" value="1"/>
</dbReference>
<reference evidence="4" key="1">
    <citation type="submission" date="2019-12" db="EMBL/GenBank/DDBJ databases">
        <authorList>
            <person name="Scholes J."/>
        </authorList>
    </citation>
    <scope>NUCLEOTIDE SEQUENCE</scope>
</reference>
<evidence type="ECO:0000313" key="5">
    <source>
        <dbReference type="Proteomes" id="UP001153555"/>
    </source>
</evidence>
<organism evidence="4 5">
    <name type="scientific">Striga hermonthica</name>
    <name type="common">Purple witchweed</name>
    <name type="synonym">Buchnera hermonthica</name>
    <dbReference type="NCBI Taxonomy" id="68872"/>
    <lineage>
        <taxon>Eukaryota</taxon>
        <taxon>Viridiplantae</taxon>
        <taxon>Streptophyta</taxon>
        <taxon>Embryophyta</taxon>
        <taxon>Tracheophyta</taxon>
        <taxon>Spermatophyta</taxon>
        <taxon>Magnoliopsida</taxon>
        <taxon>eudicotyledons</taxon>
        <taxon>Gunneridae</taxon>
        <taxon>Pentapetalae</taxon>
        <taxon>asterids</taxon>
        <taxon>lamiids</taxon>
        <taxon>Lamiales</taxon>
        <taxon>Orobanchaceae</taxon>
        <taxon>Buchnereae</taxon>
        <taxon>Striga</taxon>
    </lineage>
</organism>
<keyword evidence="2" id="KW-0808">Transferase</keyword>
<sequence length="427" mass="47285">MVKPSSPTPPHLRTLKLSYIDQLFRSAYISFIYFYNNPTHDQTIPNDDDDLNRTSRLLSESLSRALTSFYPLAGRLLDSSTVDCNDAGAELSFACVLSRRLDEAVLDPDDVEHYLPVGPTAMLSSNPLFLARVSFFPCGGVAIGIRFSHNVSDCASVAAFVEAWASRRPRPLSFDFDLSSYFPAREELREVGVLPDTTTSEIYRTKRFEFDEAKMAALRRRVGSSVGSTRVELVSAFVLESLLQVFSSSRKVVLASHAVNLRPRKKALENMFGNCIMTSFAYCSAGKDSELHELVGKLRESIRKVDEGYIAGSENGGDVYMGDLYKALSILAEGETEACLFTSWCGFPFYEADFGWGRPVRVCPTALAIRNGAIFVDMNRLDEGDNNNSKGKGIEAWVSMADDGLKIFEKNFELISDEAKDAAENAC</sequence>
<dbReference type="EMBL" id="CACSLK010031421">
    <property type="protein sequence ID" value="CAA0838882.1"/>
    <property type="molecule type" value="Genomic_DNA"/>
</dbReference>
<protein>
    <submittedName>
        <fullName evidence="4">HXXXD-type acyl-transferase family protein</fullName>
    </submittedName>
</protein>
<proteinExistence type="inferred from homology"/>
<dbReference type="PANTHER" id="PTHR31623:SF110">
    <property type="entry name" value="VINORINE SYNTHASE-LIKE"/>
    <property type="match status" value="1"/>
</dbReference>
<evidence type="ECO:0000256" key="2">
    <source>
        <dbReference type="ARBA" id="ARBA00022679"/>
    </source>
</evidence>
<evidence type="ECO:0000256" key="3">
    <source>
        <dbReference type="ARBA" id="ARBA00023315"/>
    </source>
</evidence>
<dbReference type="GO" id="GO:0016746">
    <property type="term" value="F:acyltransferase activity"/>
    <property type="evidence" value="ECO:0007669"/>
    <property type="project" value="UniProtKB-KW"/>
</dbReference>
<dbReference type="AlphaFoldDB" id="A0A9N7NMR5"/>
<evidence type="ECO:0000313" key="4">
    <source>
        <dbReference type="EMBL" id="CAA0838882.1"/>
    </source>
</evidence>
<dbReference type="Pfam" id="PF02458">
    <property type="entry name" value="Transferase"/>
    <property type="match status" value="1"/>
</dbReference>
<dbReference type="OrthoDB" id="671439at2759"/>
<name>A0A9N7NMR5_STRHE</name>
<dbReference type="SUPFAM" id="SSF52777">
    <property type="entry name" value="CoA-dependent acyltransferases"/>
    <property type="match status" value="1"/>
</dbReference>
<gene>
    <name evidence="4" type="ORF">SHERM_05455</name>
</gene>
<accession>A0A9N7NMR5</accession>
<dbReference type="Gene3D" id="3.30.559.10">
    <property type="entry name" value="Chloramphenicol acetyltransferase-like domain"/>
    <property type="match status" value="2"/>
</dbReference>
<dbReference type="InterPro" id="IPR023213">
    <property type="entry name" value="CAT-like_dom_sf"/>
</dbReference>
<comment type="similarity">
    <text evidence="1">Belongs to the plant acyltransferase family.</text>
</comment>